<gene>
    <name evidence="3" type="ORF">SAMN05443668_1081</name>
</gene>
<dbReference type="SUPFAM" id="SSF141571">
    <property type="entry name" value="Pentapeptide repeat-like"/>
    <property type="match status" value="1"/>
</dbReference>
<proteinExistence type="predicted"/>
<feature type="region of interest" description="Disordered" evidence="1">
    <location>
        <begin position="349"/>
        <end position="374"/>
    </location>
</feature>
<evidence type="ECO:0000256" key="1">
    <source>
        <dbReference type="SAM" id="MobiDB-lite"/>
    </source>
</evidence>
<dbReference type="AlphaFoldDB" id="A0A1M7R6E7"/>
<reference evidence="3 4" key="1">
    <citation type="submission" date="2016-11" db="EMBL/GenBank/DDBJ databases">
        <authorList>
            <person name="Jaros S."/>
            <person name="Januszkiewicz K."/>
            <person name="Wedrychowicz H."/>
        </authorList>
    </citation>
    <scope>NUCLEOTIDE SEQUENCE [LARGE SCALE GENOMIC DNA]</scope>
    <source>
        <strain evidence="3 4">DSM 46144</strain>
    </source>
</reference>
<organism evidence="3 4">
    <name type="scientific">Cryptosporangium aurantiacum</name>
    <dbReference type="NCBI Taxonomy" id="134849"/>
    <lineage>
        <taxon>Bacteria</taxon>
        <taxon>Bacillati</taxon>
        <taxon>Actinomycetota</taxon>
        <taxon>Actinomycetes</taxon>
        <taxon>Cryptosporangiales</taxon>
        <taxon>Cryptosporangiaceae</taxon>
        <taxon>Cryptosporangium</taxon>
    </lineage>
</organism>
<name>A0A1M7R6E7_9ACTN</name>
<evidence type="ECO:0000259" key="2">
    <source>
        <dbReference type="Pfam" id="PF02720"/>
    </source>
</evidence>
<dbReference type="STRING" id="134849.SAMN05443668_1081"/>
<protein>
    <recommendedName>
        <fullName evidence="2">DUF222 domain-containing protein</fullName>
    </recommendedName>
</protein>
<evidence type="ECO:0000313" key="4">
    <source>
        <dbReference type="Proteomes" id="UP000184440"/>
    </source>
</evidence>
<dbReference type="Pfam" id="PF02720">
    <property type="entry name" value="DUF222"/>
    <property type="match status" value="2"/>
</dbReference>
<feature type="non-terminal residue" evidence="3">
    <location>
        <position position="569"/>
    </location>
</feature>
<accession>A0A1M7R6E7</accession>
<keyword evidence="4" id="KW-1185">Reference proteome</keyword>
<dbReference type="Proteomes" id="UP000184440">
    <property type="component" value="Unassembled WGS sequence"/>
</dbReference>
<sequence length="569" mass="58770">MPFTRFPYGCAMNRVAGMDTGLGRLAAAAAVVAGEDFTGGSDGALCERVRELYRIRSQVDAALVAAVGVVHQRGAVEYDGAVSTKSWLRARLHVSPVESSELVDVARHLPDDPAFAETFRAGRVSRAHVLVAARLAKKVGPDLADEAADALLGPALTMDPAALKHVSKRIEAYLRPETDAPDEDGEEPDEADRAVYHAQTFGGTWDLAGTLTPEAGALAQTYLNAASGRRDAEDDRSPCQRRHDALAELFRLGLDTAHLPTHGGEQPHLAVLVHARDLQHSGRAGRKRRRLAPVRFDGEDVLTAGWAYLDDDPAPVPPDWAEHPDDTGGAGIDWDAALAVWADELDLTPPHPRIPAHTDAGLPDPGLPGTAPTDTSLANADLAGASLADAGLADVSLADADADADLAGGSVADAGLADVSLADAGLADAGLADAGLADAGLADAGLADAGLADADLAGAGVPGAGLPEWGAARDLGLAEAIAGVTGRRSGLPTEGTGGITEYGGLLSPEAVRRLACDAGINRVVLDPADVPINAGRLNRVPPPAMRRVLVARDGGCRFHGCDRPPAWTH</sequence>
<feature type="domain" description="DUF222" evidence="2">
    <location>
        <begin position="50"/>
        <end position="284"/>
    </location>
</feature>
<evidence type="ECO:0000313" key="3">
    <source>
        <dbReference type="EMBL" id="SHN41864.1"/>
    </source>
</evidence>
<feature type="domain" description="DUF222" evidence="2">
    <location>
        <begin position="485"/>
        <end position="553"/>
    </location>
</feature>
<dbReference type="OrthoDB" id="3662871at2"/>
<dbReference type="InterPro" id="IPR003870">
    <property type="entry name" value="DUF222"/>
</dbReference>
<dbReference type="Gene3D" id="2.160.20.80">
    <property type="entry name" value="E3 ubiquitin-protein ligase SopA"/>
    <property type="match status" value="1"/>
</dbReference>
<dbReference type="EMBL" id="FRCS01000008">
    <property type="protein sequence ID" value="SHN41864.1"/>
    <property type="molecule type" value="Genomic_DNA"/>
</dbReference>